<dbReference type="Proteomes" id="UP001157006">
    <property type="component" value="Chromosome 6"/>
</dbReference>
<organism evidence="1 2">
    <name type="scientific">Vicia faba</name>
    <name type="common">Broad bean</name>
    <name type="synonym">Faba vulgaris</name>
    <dbReference type="NCBI Taxonomy" id="3906"/>
    <lineage>
        <taxon>Eukaryota</taxon>
        <taxon>Viridiplantae</taxon>
        <taxon>Streptophyta</taxon>
        <taxon>Embryophyta</taxon>
        <taxon>Tracheophyta</taxon>
        <taxon>Spermatophyta</taxon>
        <taxon>Magnoliopsida</taxon>
        <taxon>eudicotyledons</taxon>
        <taxon>Gunneridae</taxon>
        <taxon>Pentapetalae</taxon>
        <taxon>rosids</taxon>
        <taxon>fabids</taxon>
        <taxon>Fabales</taxon>
        <taxon>Fabaceae</taxon>
        <taxon>Papilionoideae</taxon>
        <taxon>50 kb inversion clade</taxon>
        <taxon>NPAAA clade</taxon>
        <taxon>Hologalegina</taxon>
        <taxon>IRL clade</taxon>
        <taxon>Fabeae</taxon>
        <taxon>Vicia</taxon>
    </lineage>
</organism>
<protein>
    <submittedName>
        <fullName evidence="1">Uncharacterized protein</fullName>
    </submittedName>
</protein>
<proteinExistence type="predicted"/>
<dbReference type="AlphaFoldDB" id="A0AAV1B3A9"/>
<accession>A0AAV1B3A9</accession>
<sequence>MWIYHTHKLPVMALIFHKSFSMYTLFHNSKAKMLSPSLVLGKKHMKGLLHQLNGTMVPPGKEKTISKCEVGDLQPLTFSVIVKVRVPLHFMEILVKILHGNNKYKWGQGVTLFDSSSSHQAISVSAINIEHV</sequence>
<gene>
    <name evidence="1" type="ORF">VFH_VI066920</name>
</gene>
<reference evidence="1 2" key="1">
    <citation type="submission" date="2023-01" db="EMBL/GenBank/DDBJ databases">
        <authorList>
            <person name="Kreplak J."/>
        </authorList>
    </citation>
    <scope>NUCLEOTIDE SEQUENCE [LARGE SCALE GENOMIC DNA]</scope>
</reference>
<evidence type="ECO:0000313" key="2">
    <source>
        <dbReference type="Proteomes" id="UP001157006"/>
    </source>
</evidence>
<evidence type="ECO:0000313" key="1">
    <source>
        <dbReference type="EMBL" id="CAI8617255.1"/>
    </source>
</evidence>
<name>A0AAV1B3A9_VICFA</name>
<keyword evidence="2" id="KW-1185">Reference proteome</keyword>
<dbReference type="EMBL" id="OX451741">
    <property type="protein sequence ID" value="CAI8617255.1"/>
    <property type="molecule type" value="Genomic_DNA"/>
</dbReference>